<dbReference type="HOGENOM" id="CLU_2302597_0_0_4"/>
<accession>A2SPA3</accession>
<dbReference type="AlphaFoldDB" id="A2SPA3"/>
<organism evidence="1 2">
    <name type="scientific">Methylibium petroleiphilum (strain ATCC BAA-1232 / LMG 22953 / PM1)</name>
    <dbReference type="NCBI Taxonomy" id="420662"/>
    <lineage>
        <taxon>Bacteria</taxon>
        <taxon>Pseudomonadati</taxon>
        <taxon>Pseudomonadota</taxon>
        <taxon>Betaproteobacteria</taxon>
        <taxon>Burkholderiales</taxon>
        <taxon>Sphaerotilaceae</taxon>
        <taxon>Methylibium</taxon>
    </lineage>
</organism>
<dbReference type="Proteomes" id="UP000000366">
    <property type="component" value="Plasmid RPME01"/>
</dbReference>
<keyword evidence="2" id="KW-1185">Reference proteome</keyword>
<keyword evidence="1" id="KW-0614">Plasmid</keyword>
<sequence length="100" mass="10763">MPGVVDPWGSRRRLRARRNRAAIHLRGHAAALQPQGTAPIVRLGFLGTASGGAYYDQAFVQKCVDELEKRCAVAAAGIEELTPLERLAAELLISSAGLQR</sequence>
<dbReference type="KEGG" id="mpt:Mpe_B0628"/>
<dbReference type="RefSeq" id="WP_011831937.1">
    <property type="nucleotide sequence ID" value="NC_008826.1"/>
</dbReference>
<evidence type="ECO:0000313" key="1">
    <source>
        <dbReference type="EMBL" id="ABM97392.1"/>
    </source>
</evidence>
<dbReference type="EMBL" id="CP000556">
    <property type="protein sequence ID" value="ABM97392.1"/>
    <property type="molecule type" value="Genomic_DNA"/>
</dbReference>
<name>A2SPA3_METPP</name>
<geneLocation type="plasmid" evidence="1 2">
    <name>RPME01</name>
</geneLocation>
<reference evidence="1 2" key="1">
    <citation type="journal article" date="2007" name="J. Bacteriol.">
        <title>Whole-genome analysis of the methyl tert-butyl ether-degrading beta-proteobacterium Methylibium petroleiphilum PM1.</title>
        <authorList>
            <person name="Kane S.R."/>
            <person name="Chakicherla A.Y."/>
            <person name="Chain P.S.G."/>
            <person name="Schmidt R."/>
            <person name="Shin M.W."/>
            <person name="Legler T.C."/>
            <person name="Scow K.M."/>
            <person name="Larimer F.W."/>
            <person name="Lucas S.M."/>
            <person name="Richardson P.M."/>
            <person name="Hristova K.R."/>
        </authorList>
    </citation>
    <scope>NUCLEOTIDE SEQUENCE [LARGE SCALE GENOMIC DNA]</scope>
    <source>
        <strain evidence="2">ATCC BAA-1232 / LMG 22953 / PM1</strain>
        <plasmid evidence="1 2">RPME01</plasmid>
    </source>
</reference>
<gene>
    <name evidence="1" type="ordered locus">Mpe_B0628</name>
</gene>
<protein>
    <submittedName>
        <fullName evidence="1">Uncharacterized protein</fullName>
    </submittedName>
</protein>
<proteinExistence type="predicted"/>
<evidence type="ECO:0000313" key="2">
    <source>
        <dbReference type="Proteomes" id="UP000000366"/>
    </source>
</evidence>